<dbReference type="AlphaFoldDB" id="A0A6A6UMD3"/>
<protein>
    <submittedName>
        <fullName evidence="2">Uncharacterized protein</fullName>
    </submittedName>
</protein>
<evidence type="ECO:0000256" key="1">
    <source>
        <dbReference type="SAM" id="MobiDB-lite"/>
    </source>
</evidence>
<feature type="region of interest" description="Disordered" evidence="1">
    <location>
        <begin position="223"/>
        <end position="251"/>
    </location>
</feature>
<dbReference type="EMBL" id="MU004231">
    <property type="protein sequence ID" value="KAF2672950.1"/>
    <property type="molecule type" value="Genomic_DNA"/>
</dbReference>
<reference evidence="2" key="1">
    <citation type="journal article" date="2020" name="Stud. Mycol.">
        <title>101 Dothideomycetes genomes: a test case for predicting lifestyles and emergence of pathogens.</title>
        <authorList>
            <person name="Haridas S."/>
            <person name="Albert R."/>
            <person name="Binder M."/>
            <person name="Bloem J."/>
            <person name="Labutti K."/>
            <person name="Salamov A."/>
            <person name="Andreopoulos B."/>
            <person name="Baker S."/>
            <person name="Barry K."/>
            <person name="Bills G."/>
            <person name="Bluhm B."/>
            <person name="Cannon C."/>
            <person name="Castanera R."/>
            <person name="Culley D."/>
            <person name="Daum C."/>
            <person name="Ezra D."/>
            <person name="Gonzalez J."/>
            <person name="Henrissat B."/>
            <person name="Kuo A."/>
            <person name="Liang C."/>
            <person name="Lipzen A."/>
            <person name="Lutzoni F."/>
            <person name="Magnuson J."/>
            <person name="Mondo S."/>
            <person name="Nolan M."/>
            <person name="Ohm R."/>
            <person name="Pangilinan J."/>
            <person name="Park H.-J."/>
            <person name="Ramirez L."/>
            <person name="Alfaro M."/>
            <person name="Sun H."/>
            <person name="Tritt A."/>
            <person name="Yoshinaga Y."/>
            <person name="Zwiers L.-H."/>
            <person name="Turgeon B."/>
            <person name="Goodwin S."/>
            <person name="Spatafora J."/>
            <person name="Crous P."/>
            <person name="Grigoriev I."/>
        </authorList>
    </citation>
    <scope>NUCLEOTIDE SEQUENCE</scope>
    <source>
        <strain evidence="2">CBS 115976</strain>
    </source>
</reference>
<organism evidence="2 3">
    <name type="scientific">Microthyrium microscopicum</name>
    <dbReference type="NCBI Taxonomy" id="703497"/>
    <lineage>
        <taxon>Eukaryota</taxon>
        <taxon>Fungi</taxon>
        <taxon>Dikarya</taxon>
        <taxon>Ascomycota</taxon>
        <taxon>Pezizomycotina</taxon>
        <taxon>Dothideomycetes</taxon>
        <taxon>Dothideomycetes incertae sedis</taxon>
        <taxon>Microthyriales</taxon>
        <taxon>Microthyriaceae</taxon>
        <taxon>Microthyrium</taxon>
    </lineage>
</organism>
<gene>
    <name evidence="2" type="ORF">BT63DRAFT_450977</name>
</gene>
<accession>A0A6A6UMD3</accession>
<evidence type="ECO:0000313" key="2">
    <source>
        <dbReference type="EMBL" id="KAF2672950.1"/>
    </source>
</evidence>
<keyword evidence="3" id="KW-1185">Reference proteome</keyword>
<proteinExistence type="predicted"/>
<evidence type="ECO:0000313" key="3">
    <source>
        <dbReference type="Proteomes" id="UP000799302"/>
    </source>
</evidence>
<name>A0A6A6UMD3_9PEZI</name>
<feature type="compositionally biased region" description="Polar residues" evidence="1">
    <location>
        <begin position="178"/>
        <end position="187"/>
    </location>
</feature>
<sequence length="251" mass="26762">MAEMSLSWMSESQCAQFNEQVDRGEVVAVLFFSPTGLSQPYWRPVARLWYQNRTSAPMEGYAQFSATLDMLARALSIFDGRQVRPMVANSLPPLQAHLNSMRGNWNGPLPAGADVVSPVLFHLLVESTTPPSIVAERYPDLALVLIRMGEVANAIQPFNEPSVLIRFAEDIITAANTSANPGSSTGIHATPMTASASSARVPAAATATPVSAGRRLAISLSSNAPAAAAPNASQAVAAEEQGKEEQEEQEK</sequence>
<dbReference type="Proteomes" id="UP000799302">
    <property type="component" value="Unassembled WGS sequence"/>
</dbReference>
<feature type="region of interest" description="Disordered" evidence="1">
    <location>
        <begin position="178"/>
        <end position="201"/>
    </location>
</feature>
<feature type="compositionally biased region" description="Low complexity" evidence="1">
    <location>
        <begin position="223"/>
        <end position="239"/>
    </location>
</feature>